<dbReference type="InterPro" id="IPR020841">
    <property type="entry name" value="PKS_Beta-ketoAc_synthase_dom"/>
</dbReference>
<proteinExistence type="predicted"/>
<feature type="domain" description="Carrier" evidence="6">
    <location>
        <begin position="1481"/>
        <end position="1558"/>
    </location>
</feature>
<sequence length="1565" mass="167739">MGPKDDDIAIIGLSCRFAGDAKDVNGYWDLLSRGKSAFSPKARFDGDRAGSSSSSSHPGYYLQDDVYQFDASFFGISPKEAKGMDPSQRLMLEVAYEAFESAGLTPEAAAGSNTSVYAAQWTCDYRDMLARDLANAPTYAATGTGTTLLSNRLSWFFDLRGPSFTINTACSSSMVALHEACESLRRSESDMALVAGANVILCEDMFTYLGMQNFLSSSGKCKSFDATGDGYGRGEGVAAILLQRVPAVVDEGKSPIRAVIRGTGVNQNGRMKGITLPSVEAQVALMHKTYESAGITATDTAYVDAHGTGTQAGDPVELEAIGKAIAQTGGGAGSGKKVLVGSGKASIGHTEASAGLASVIRSVLILESGLIPPNIYLTQLNPNLRLDEWNLEIPTELSPWPSESEFRRISVCSTGYGGTNAHAIIDETHQYLRAKGLLGSEGVQGTRSPRWAAADQLQEAQRTSSDDTVGSTSSLRPKRYLLALSSSHEKGVSGQLASLAQWCSTVEEEGNAINQDILADLAYTLNQRRAHFTWRTSITASSISELKAAAENATAKGVAPHSKQAMDDAGLCFVFTGQGAQWSRMGQELYQESATFRASIDAAGQYFRDVLHCTWSAVDELFRDDSASSLDQHAFSQPLTTVLQMGLVDLLHEWNVKPDWIIGHSSGEIAGAYCLGSLSQHDAWKIAYSCGAFESEQEGSMMAVGLSATEADTIISQYVSSGDVVVACINSPTNVTLAGDSTSLDSLEKLLRSRGIFSQRLRVDVAYHSSHMEAMATSYQQAISQIMLGKGISGRSMFSAVTGEAIHADELGPAYWGRNIASQVKFSKAVTNLLTSFPSRERIFVEIGPHQTMQLPLKQILTSCSAPSGPASEYVSILSRGKDSAMTAYAAAGQLYALGVPVDLARLNETKAGRRPQLVVDLPPYSWRHEDTYNATGSAAVESRSHDKPAPADGQPRRICFSLDWQPAPELSVQAVDEEREDVTLLLPLRPTQSLRALSGLVTQRLRSLGFHVESATWPSISQAATQGRKYISMVELDAPIFDNASAGDVSALQRVVLDSSSMLWLSLSTPAGAVVPALAQTLRSETPGLYFRSLQVAPPYTSRIADLGSIITRLAASNPADMEFRESRGRLYVPRVNEDAALDDVLRSFLPQQPLGTPLPASQTPGHRLQSDATYVLAGGLGGLGRSIATFLVDLGARHLCFLSRSCTAASPDAETFLAGIRQRKVSVSAYQCDIADMRSLRAALHQCRQEHPPIKGIIQCAMVLRDVSFQKMTHLQWQEALRPKVQGSANLAAAIPALNESKRQGLRPPFFIMLSSFTSIFGNRTQANYVAACAFQDALAHDLRDNRGLHAVSLRLGIMRDVGYLAQHGATGSLRDWEAGFGLREYEMRALLHAAMAGQTPTQPITGLPTAAAAAAAGLSRPFFLDGNPKFAALELATNHQAEAATAPSNQPATTTAAASSTNAQPSTSLSHLDRSNPDAKDQISTAFIAAIAAALHMPLGEVALTRALHALGADSLTVIEIQSWLFRALGVRLSADELMANVPLSRVVESVWEKWQGGEIVF</sequence>
<feature type="compositionally biased region" description="Low complexity" evidence="5">
    <location>
        <begin position="1446"/>
        <end position="1471"/>
    </location>
</feature>
<dbReference type="InterPro" id="IPR018201">
    <property type="entry name" value="Ketoacyl_synth_AS"/>
</dbReference>
<dbReference type="Pfam" id="PF00109">
    <property type="entry name" value="ketoacyl-synt"/>
    <property type="match status" value="1"/>
</dbReference>
<dbReference type="SMART" id="SM00827">
    <property type="entry name" value="PKS_AT"/>
    <property type="match status" value="1"/>
</dbReference>
<dbReference type="Pfam" id="PF08659">
    <property type="entry name" value="KR"/>
    <property type="match status" value="1"/>
</dbReference>
<dbReference type="Pfam" id="PF02801">
    <property type="entry name" value="Ketoacyl-synt_C"/>
    <property type="match status" value="1"/>
</dbReference>
<dbReference type="InterPro" id="IPR057326">
    <property type="entry name" value="KR_dom"/>
</dbReference>
<keyword evidence="2" id="KW-0597">Phosphoprotein</keyword>
<keyword evidence="9" id="KW-1185">Reference proteome</keyword>
<dbReference type="EMBL" id="JAQQWP010000003">
    <property type="protein sequence ID" value="KAK8123425.1"/>
    <property type="molecule type" value="Genomic_DNA"/>
</dbReference>
<dbReference type="InterPro" id="IPR036736">
    <property type="entry name" value="ACP-like_sf"/>
</dbReference>
<reference evidence="8 9" key="1">
    <citation type="submission" date="2023-01" db="EMBL/GenBank/DDBJ databases">
        <title>Analysis of 21 Apiospora genomes using comparative genomics revels a genus with tremendous synthesis potential of carbohydrate active enzymes and secondary metabolites.</title>
        <authorList>
            <person name="Sorensen T."/>
        </authorList>
    </citation>
    <scope>NUCLEOTIDE SEQUENCE [LARGE SCALE GENOMIC DNA]</scope>
    <source>
        <strain evidence="8 9">CBS 117206</strain>
    </source>
</reference>
<accession>A0AAW0R381</accession>
<dbReference type="SUPFAM" id="SSF52151">
    <property type="entry name" value="FabD/lysophospholipase-like"/>
    <property type="match status" value="1"/>
</dbReference>
<feature type="region of interest" description="Disordered" evidence="5">
    <location>
        <begin position="1444"/>
        <end position="1480"/>
    </location>
</feature>
<dbReference type="Proteomes" id="UP001392437">
    <property type="component" value="Unassembled WGS sequence"/>
</dbReference>
<dbReference type="SMART" id="SM00822">
    <property type="entry name" value="PKS_KR"/>
    <property type="match status" value="1"/>
</dbReference>
<dbReference type="PROSITE" id="PS50075">
    <property type="entry name" value="CARRIER"/>
    <property type="match status" value="1"/>
</dbReference>
<keyword evidence="1" id="KW-0596">Phosphopantetheine</keyword>
<dbReference type="Pfam" id="PF22621">
    <property type="entry name" value="CurL-like_PKS_C"/>
    <property type="match status" value="1"/>
</dbReference>
<dbReference type="InterPro" id="IPR013968">
    <property type="entry name" value="PKS_KR"/>
</dbReference>
<dbReference type="PROSITE" id="PS00606">
    <property type="entry name" value="KS3_1"/>
    <property type="match status" value="1"/>
</dbReference>
<evidence type="ECO:0000256" key="3">
    <source>
        <dbReference type="ARBA" id="ARBA00022679"/>
    </source>
</evidence>
<dbReference type="InterPro" id="IPR014031">
    <property type="entry name" value="Ketoacyl_synth_C"/>
</dbReference>
<dbReference type="GO" id="GO:0016491">
    <property type="term" value="F:oxidoreductase activity"/>
    <property type="evidence" value="ECO:0007669"/>
    <property type="project" value="UniProtKB-KW"/>
</dbReference>
<dbReference type="InterPro" id="IPR001227">
    <property type="entry name" value="Ac_transferase_dom_sf"/>
</dbReference>
<keyword evidence="3" id="KW-0808">Transferase</keyword>
<dbReference type="Gene3D" id="1.10.1200.10">
    <property type="entry name" value="ACP-like"/>
    <property type="match status" value="1"/>
</dbReference>
<protein>
    <recommendedName>
        <fullName evidence="10">Acyl transferase domain-containing protein</fullName>
    </recommendedName>
</protein>
<evidence type="ECO:0000313" key="9">
    <source>
        <dbReference type="Proteomes" id="UP001392437"/>
    </source>
</evidence>
<dbReference type="PROSITE" id="PS52004">
    <property type="entry name" value="KS3_2"/>
    <property type="match status" value="1"/>
</dbReference>
<dbReference type="InterPro" id="IPR016039">
    <property type="entry name" value="Thiolase-like"/>
</dbReference>
<dbReference type="Gene3D" id="3.40.50.720">
    <property type="entry name" value="NAD(P)-binding Rossmann-like Domain"/>
    <property type="match status" value="1"/>
</dbReference>
<evidence type="ECO:0000259" key="6">
    <source>
        <dbReference type="PROSITE" id="PS50075"/>
    </source>
</evidence>
<dbReference type="CDD" id="cd05274">
    <property type="entry name" value="KR_FAS_SDR_x"/>
    <property type="match status" value="1"/>
</dbReference>
<dbReference type="SUPFAM" id="SSF55048">
    <property type="entry name" value="Probable ACP-binding domain of malonyl-CoA ACP transacylase"/>
    <property type="match status" value="1"/>
</dbReference>
<dbReference type="Pfam" id="PF00550">
    <property type="entry name" value="PP-binding"/>
    <property type="match status" value="1"/>
</dbReference>
<dbReference type="InterPro" id="IPR016035">
    <property type="entry name" value="Acyl_Trfase/lysoPLipase"/>
</dbReference>
<dbReference type="CDD" id="cd00833">
    <property type="entry name" value="PKS"/>
    <property type="match status" value="1"/>
</dbReference>
<keyword evidence="4" id="KW-0560">Oxidoreductase</keyword>
<evidence type="ECO:0000256" key="5">
    <source>
        <dbReference type="SAM" id="MobiDB-lite"/>
    </source>
</evidence>
<dbReference type="InterPro" id="IPR014030">
    <property type="entry name" value="Ketoacyl_synth_N"/>
</dbReference>
<dbReference type="SUPFAM" id="SSF51735">
    <property type="entry name" value="NAD(P)-binding Rossmann-fold domains"/>
    <property type="match status" value="1"/>
</dbReference>
<evidence type="ECO:0008006" key="10">
    <source>
        <dbReference type="Google" id="ProtNLM"/>
    </source>
</evidence>
<dbReference type="SUPFAM" id="SSF47336">
    <property type="entry name" value="ACP-like"/>
    <property type="match status" value="1"/>
</dbReference>
<name>A0AAW0R381_9PEZI</name>
<dbReference type="GO" id="GO:0004312">
    <property type="term" value="F:fatty acid synthase activity"/>
    <property type="evidence" value="ECO:0007669"/>
    <property type="project" value="TreeGrafter"/>
</dbReference>
<dbReference type="InterPro" id="IPR050091">
    <property type="entry name" value="PKS_NRPS_Biosynth_Enz"/>
</dbReference>
<comment type="caution">
    <text evidence="8">The sequence shown here is derived from an EMBL/GenBank/DDBJ whole genome shotgun (WGS) entry which is preliminary data.</text>
</comment>
<dbReference type="SUPFAM" id="SSF53901">
    <property type="entry name" value="Thiolase-like"/>
    <property type="match status" value="1"/>
</dbReference>
<dbReference type="InterPro" id="IPR014043">
    <property type="entry name" value="Acyl_transferase_dom"/>
</dbReference>
<dbReference type="InterPro" id="IPR020806">
    <property type="entry name" value="PKS_PP-bd"/>
</dbReference>
<evidence type="ECO:0000259" key="7">
    <source>
        <dbReference type="PROSITE" id="PS52004"/>
    </source>
</evidence>
<dbReference type="GO" id="GO:0004315">
    <property type="term" value="F:3-oxoacyl-[acyl-carrier-protein] synthase activity"/>
    <property type="evidence" value="ECO:0007669"/>
    <property type="project" value="InterPro"/>
</dbReference>
<dbReference type="Gene3D" id="3.40.47.10">
    <property type="match status" value="1"/>
</dbReference>
<dbReference type="PANTHER" id="PTHR43775:SF29">
    <property type="entry name" value="ASPERFURANONE POLYKETIDE SYNTHASE AFOG-RELATED"/>
    <property type="match status" value="1"/>
</dbReference>
<dbReference type="Gene3D" id="3.30.70.3290">
    <property type="match status" value="1"/>
</dbReference>
<feature type="domain" description="Ketosynthase family 3 (KS3)" evidence="7">
    <location>
        <begin position="5"/>
        <end position="427"/>
    </location>
</feature>
<dbReference type="InterPro" id="IPR009081">
    <property type="entry name" value="PP-bd_ACP"/>
</dbReference>
<dbReference type="SMART" id="SM00823">
    <property type="entry name" value="PKS_PP"/>
    <property type="match status" value="1"/>
</dbReference>
<dbReference type="InterPro" id="IPR036291">
    <property type="entry name" value="NAD(P)-bd_dom_sf"/>
</dbReference>
<evidence type="ECO:0000256" key="4">
    <source>
        <dbReference type="ARBA" id="ARBA00023002"/>
    </source>
</evidence>
<dbReference type="PANTHER" id="PTHR43775">
    <property type="entry name" value="FATTY ACID SYNTHASE"/>
    <property type="match status" value="1"/>
</dbReference>
<gene>
    <name evidence="8" type="ORF">PG999_003343</name>
</gene>
<evidence type="ECO:0000256" key="2">
    <source>
        <dbReference type="ARBA" id="ARBA00022553"/>
    </source>
</evidence>
<feature type="region of interest" description="Disordered" evidence="5">
    <location>
        <begin position="441"/>
        <end position="473"/>
    </location>
</feature>
<dbReference type="GO" id="GO:0044550">
    <property type="term" value="P:secondary metabolite biosynthetic process"/>
    <property type="evidence" value="ECO:0007669"/>
    <property type="project" value="TreeGrafter"/>
</dbReference>
<dbReference type="InterPro" id="IPR016036">
    <property type="entry name" value="Malonyl_transacylase_ACP-bd"/>
</dbReference>
<dbReference type="Pfam" id="PF00698">
    <property type="entry name" value="Acyl_transf_1"/>
    <property type="match status" value="1"/>
</dbReference>
<dbReference type="GO" id="GO:0006633">
    <property type="term" value="P:fatty acid biosynthetic process"/>
    <property type="evidence" value="ECO:0007669"/>
    <property type="project" value="InterPro"/>
</dbReference>
<dbReference type="GO" id="GO:0031177">
    <property type="term" value="F:phosphopantetheine binding"/>
    <property type="evidence" value="ECO:0007669"/>
    <property type="project" value="InterPro"/>
</dbReference>
<dbReference type="SMART" id="SM00825">
    <property type="entry name" value="PKS_KS"/>
    <property type="match status" value="1"/>
</dbReference>
<organism evidence="8 9">
    <name type="scientific">Apiospora kogelbergensis</name>
    <dbReference type="NCBI Taxonomy" id="1337665"/>
    <lineage>
        <taxon>Eukaryota</taxon>
        <taxon>Fungi</taxon>
        <taxon>Dikarya</taxon>
        <taxon>Ascomycota</taxon>
        <taxon>Pezizomycotina</taxon>
        <taxon>Sordariomycetes</taxon>
        <taxon>Xylariomycetidae</taxon>
        <taxon>Amphisphaeriales</taxon>
        <taxon>Apiosporaceae</taxon>
        <taxon>Apiospora</taxon>
    </lineage>
</organism>
<evidence type="ECO:0000313" key="8">
    <source>
        <dbReference type="EMBL" id="KAK8123425.1"/>
    </source>
</evidence>
<dbReference type="Gene3D" id="3.40.366.10">
    <property type="entry name" value="Malonyl-Coenzyme A Acyl Carrier Protein, domain 2"/>
    <property type="match status" value="1"/>
</dbReference>
<evidence type="ECO:0000256" key="1">
    <source>
        <dbReference type="ARBA" id="ARBA00022450"/>
    </source>
</evidence>